<name>A0A4S8QMD9_9ACTN</name>
<dbReference type="AlphaFoldDB" id="A0A4S8QMD9"/>
<evidence type="ECO:0000313" key="2">
    <source>
        <dbReference type="EMBL" id="THV41894.1"/>
    </source>
</evidence>
<dbReference type="Proteomes" id="UP000308760">
    <property type="component" value="Unassembled WGS sequence"/>
</dbReference>
<dbReference type="EMBL" id="STGY01000037">
    <property type="protein sequence ID" value="THV41894.1"/>
    <property type="molecule type" value="Genomic_DNA"/>
</dbReference>
<evidence type="ECO:0000313" key="3">
    <source>
        <dbReference type="Proteomes" id="UP000308760"/>
    </source>
</evidence>
<protein>
    <submittedName>
        <fullName evidence="2">HAD family phosphatase</fullName>
    </submittedName>
</protein>
<dbReference type="Pfam" id="PF08282">
    <property type="entry name" value="Hydrolase_3"/>
    <property type="match status" value="1"/>
</dbReference>
<reference evidence="2 3" key="2">
    <citation type="submission" date="2019-05" db="EMBL/GenBank/DDBJ databases">
        <title>Glycomyces buryatensis sp. nov.</title>
        <authorList>
            <person name="Nikitina E."/>
        </authorList>
    </citation>
    <scope>NUCLEOTIDE SEQUENCE [LARGE SCALE GENOMIC DNA]</scope>
    <source>
        <strain evidence="2 3">18</strain>
    </source>
</reference>
<comment type="caution">
    <text evidence="2">The sequence shown here is derived from an EMBL/GenBank/DDBJ whole genome shotgun (WGS) entry which is preliminary data.</text>
</comment>
<keyword evidence="3" id="KW-1185">Reference proteome</keyword>
<gene>
    <name evidence="2" type="ORF">FAB82_09250</name>
</gene>
<dbReference type="SUPFAM" id="SSF56784">
    <property type="entry name" value="HAD-like"/>
    <property type="match status" value="1"/>
</dbReference>
<dbReference type="Gene3D" id="3.40.50.1000">
    <property type="entry name" value="HAD superfamily/HAD-like"/>
    <property type="match status" value="1"/>
</dbReference>
<organism evidence="2 3">
    <name type="scientific">Glycomyces buryatensis</name>
    <dbReference type="NCBI Taxonomy" id="2570927"/>
    <lineage>
        <taxon>Bacteria</taxon>
        <taxon>Bacillati</taxon>
        <taxon>Actinomycetota</taxon>
        <taxon>Actinomycetes</taxon>
        <taxon>Glycomycetales</taxon>
        <taxon>Glycomycetaceae</taxon>
        <taxon>Glycomyces</taxon>
    </lineage>
</organism>
<dbReference type="GO" id="GO:0005829">
    <property type="term" value="C:cytosol"/>
    <property type="evidence" value="ECO:0007669"/>
    <property type="project" value="TreeGrafter"/>
</dbReference>
<dbReference type="InterPro" id="IPR036412">
    <property type="entry name" value="HAD-like_sf"/>
</dbReference>
<accession>A0A4S8QMD9</accession>
<sequence>MPRRPGSAHFHGLSRRREFSLPGPRRSPSRGYGWSVSDISPSQPRTTPPKLVAVDFDGTVADYHYEQATRPSAAVVEAIRAVRDAGVPVAVVTGRPIWGALYGARALELSDGFVSASHGAGEYDLIAQEISHQETVDPRPAIEAFLADGVDVEFAVEWDLDGWRHTKGFKRDFHAEWAGVIGIDEILERPAPRLVARVDSDNPYGAGKRCPNAMRLAEAAALNPAEYHVEVGYNGWIDVGPPGVNKATGVARIADYYGVSSADTVVFGDAHNDLTMFAWAGHAVAMGQAEPEVRAAADEVAPSIWEDGVAKVLARWFS</sequence>
<dbReference type="PANTHER" id="PTHR10000">
    <property type="entry name" value="PHOSPHOSERINE PHOSPHATASE"/>
    <property type="match status" value="1"/>
</dbReference>
<proteinExistence type="predicted"/>
<dbReference type="Gene3D" id="3.30.1240.10">
    <property type="match status" value="1"/>
</dbReference>
<dbReference type="PANTHER" id="PTHR10000:SF8">
    <property type="entry name" value="HAD SUPERFAMILY HYDROLASE-LIKE, TYPE 3"/>
    <property type="match status" value="1"/>
</dbReference>
<dbReference type="InterPro" id="IPR023214">
    <property type="entry name" value="HAD_sf"/>
</dbReference>
<dbReference type="OrthoDB" id="3180855at2"/>
<evidence type="ECO:0000256" key="1">
    <source>
        <dbReference type="SAM" id="MobiDB-lite"/>
    </source>
</evidence>
<dbReference type="GO" id="GO:0000287">
    <property type="term" value="F:magnesium ion binding"/>
    <property type="evidence" value="ECO:0007669"/>
    <property type="project" value="TreeGrafter"/>
</dbReference>
<feature type="region of interest" description="Disordered" evidence="1">
    <location>
        <begin position="1"/>
        <end position="48"/>
    </location>
</feature>
<reference evidence="3" key="1">
    <citation type="submission" date="2019-04" db="EMBL/GenBank/DDBJ databases">
        <title>Nocardioides xinjiangensis sp. nov.</title>
        <authorList>
            <person name="Liu S."/>
        </authorList>
    </citation>
    <scope>NUCLEOTIDE SEQUENCE [LARGE SCALE GENOMIC DNA]</scope>
    <source>
        <strain evidence="3">18</strain>
    </source>
</reference>
<dbReference type="GO" id="GO:0016791">
    <property type="term" value="F:phosphatase activity"/>
    <property type="evidence" value="ECO:0007669"/>
    <property type="project" value="TreeGrafter"/>
</dbReference>